<sequence>MRLLDRYVLTQALGPFGFFALIFAGVIWLTQSLRIVEVVVSNAQAAGVFLELSALLLPGVLSIVLPIAAFAATIVAVNRLYTESELVVMMSVGKSRIALARPIIVLGLFAAIATLVLTTYLAPRAERQLSDRTASMQAEVANSVLQEGRFNFPATGLTVFIEQSTAAGEMAGVFIHDTRDPLAKRTYIAERAQLVNDAMGTQLVLYDGNVQTLDLNSRELSLLDFDRAGYNIDLAQEQVEERVPDEKEFTIFQIFEESELWWDRFPPRARSLYAEGHEQLSSPLYALALPLLGAACILFGTYQRGGFGRRISMAIGLAIVVRLTGVPLASMAREASDLAPLMYVPPLVTILGSLIVLGGNVRARKPKGVPA</sequence>
<protein>
    <submittedName>
        <fullName evidence="7">Lipopolysaccharide export system permease protein LptF</fullName>
    </submittedName>
</protein>
<dbReference type="EMBL" id="OMKW01000002">
    <property type="protein sequence ID" value="SPF29391.1"/>
    <property type="molecule type" value="Genomic_DNA"/>
</dbReference>
<feature type="transmembrane region" description="Helical" evidence="6">
    <location>
        <begin position="49"/>
        <end position="77"/>
    </location>
</feature>
<dbReference type="Pfam" id="PF03739">
    <property type="entry name" value="LptF_LptG"/>
    <property type="match status" value="1"/>
</dbReference>
<keyword evidence="2" id="KW-1003">Cell membrane</keyword>
<accession>A0A2R8AAY6</accession>
<name>A0A2R8AAY6_9RHOB</name>
<feature type="transmembrane region" description="Helical" evidence="6">
    <location>
        <begin position="7"/>
        <end position="29"/>
    </location>
</feature>
<evidence type="ECO:0000313" key="8">
    <source>
        <dbReference type="Proteomes" id="UP000244932"/>
    </source>
</evidence>
<evidence type="ECO:0000256" key="6">
    <source>
        <dbReference type="SAM" id="Phobius"/>
    </source>
</evidence>
<dbReference type="AlphaFoldDB" id="A0A2R8AAY6"/>
<dbReference type="GO" id="GO:0055085">
    <property type="term" value="P:transmembrane transport"/>
    <property type="evidence" value="ECO:0007669"/>
    <property type="project" value="InterPro"/>
</dbReference>
<feature type="transmembrane region" description="Helical" evidence="6">
    <location>
        <begin position="338"/>
        <end position="357"/>
    </location>
</feature>
<dbReference type="PANTHER" id="PTHR33529">
    <property type="entry name" value="SLR0882 PROTEIN-RELATED"/>
    <property type="match status" value="1"/>
</dbReference>
<reference evidence="7 8" key="1">
    <citation type="submission" date="2018-03" db="EMBL/GenBank/DDBJ databases">
        <authorList>
            <person name="Keele B.F."/>
        </authorList>
    </citation>
    <scope>NUCLEOTIDE SEQUENCE [LARGE SCALE GENOMIC DNA]</scope>
    <source>
        <strain evidence="7 8">CeCT 8812</strain>
    </source>
</reference>
<dbReference type="PANTHER" id="PTHR33529:SF6">
    <property type="entry name" value="YJGP_YJGQ FAMILY PERMEASE"/>
    <property type="match status" value="1"/>
</dbReference>
<dbReference type="Proteomes" id="UP000244932">
    <property type="component" value="Unassembled WGS sequence"/>
</dbReference>
<dbReference type="OrthoDB" id="8477889at2"/>
<dbReference type="InterPro" id="IPR005495">
    <property type="entry name" value="LptG/LptF_permease"/>
</dbReference>
<keyword evidence="5 6" id="KW-0472">Membrane</keyword>
<comment type="subcellular location">
    <subcellularLocation>
        <location evidence="1">Cell membrane</location>
        <topology evidence="1">Multi-pass membrane protein</topology>
    </subcellularLocation>
</comment>
<gene>
    <name evidence="7" type="primary">lptF</name>
    <name evidence="7" type="ORF">POI8812_01699</name>
</gene>
<dbReference type="InterPro" id="IPR030922">
    <property type="entry name" value="LptF"/>
</dbReference>
<keyword evidence="3 6" id="KW-0812">Transmembrane</keyword>
<feature type="transmembrane region" description="Helical" evidence="6">
    <location>
        <begin position="314"/>
        <end position="332"/>
    </location>
</feature>
<evidence type="ECO:0000256" key="3">
    <source>
        <dbReference type="ARBA" id="ARBA00022692"/>
    </source>
</evidence>
<feature type="transmembrane region" description="Helical" evidence="6">
    <location>
        <begin position="284"/>
        <end position="302"/>
    </location>
</feature>
<dbReference type="GO" id="GO:0015920">
    <property type="term" value="P:lipopolysaccharide transport"/>
    <property type="evidence" value="ECO:0007669"/>
    <property type="project" value="TreeGrafter"/>
</dbReference>
<evidence type="ECO:0000256" key="5">
    <source>
        <dbReference type="ARBA" id="ARBA00023136"/>
    </source>
</evidence>
<organism evidence="7 8">
    <name type="scientific">Pontivivens insulae</name>
    <dbReference type="NCBI Taxonomy" id="1639689"/>
    <lineage>
        <taxon>Bacteria</taxon>
        <taxon>Pseudomonadati</taxon>
        <taxon>Pseudomonadota</taxon>
        <taxon>Alphaproteobacteria</taxon>
        <taxon>Rhodobacterales</taxon>
        <taxon>Paracoccaceae</taxon>
        <taxon>Pontivivens</taxon>
    </lineage>
</organism>
<dbReference type="GO" id="GO:0043190">
    <property type="term" value="C:ATP-binding cassette (ABC) transporter complex"/>
    <property type="evidence" value="ECO:0007669"/>
    <property type="project" value="InterPro"/>
</dbReference>
<evidence type="ECO:0000313" key="7">
    <source>
        <dbReference type="EMBL" id="SPF29391.1"/>
    </source>
</evidence>
<feature type="transmembrane region" description="Helical" evidence="6">
    <location>
        <begin position="98"/>
        <end position="122"/>
    </location>
</feature>
<evidence type="ECO:0000256" key="4">
    <source>
        <dbReference type="ARBA" id="ARBA00022989"/>
    </source>
</evidence>
<dbReference type="NCBIfam" id="TIGR04407">
    <property type="entry name" value="LptF_YjgP"/>
    <property type="match status" value="1"/>
</dbReference>
<evidence type="ECO:0000256" key="2">
    <source>
        <dbReference type="ARBA" id="ARBA00022475"/>
    </source>
</evidence>
<evidence type="ECO:0000256" key="1">
    <source>
        <dbReference type="ARBA" id="ARBA00004651"/>
    </source>
</evidence>
<keyword evidence="8" id="KW-1185">Reference proteome</keyword>
<proteinExistence type="predicted"/>
<dbReference type="RefSeq" id="WP_108782094.1">
    <property type="nucleotide sequence ID" value="NZ_OMKW01000002.1"/>
</dbReference>
<keyword evidence="4 6" id="KW-1133">Transmembrane helix</keyword>